<organism evidence="2 3">
    <name type="scientific">Vibrio agarilyticus</name>
    <dbReference type="NCBI Taxonomy" id="2726741"/>
    <lineage>
        <taxon>Bacteria</taxon>
        <taxon>Pseudomonadati</taxon>
        <taxon>Pseudomonadota</taxon>
        <taxon>Gammaproteobacteria</taxon>
        <taxon>Vibrionales</taxon>
        <taxon>Vibrionaceae</taxon>
        <taxon>Vibrio</taxon>
    </lineage>
</organism>
<keyword evidence="2" id="KW-0282">Flagellum</keyword>
<dbReference type="Pfam" id="PF02120">
    <property type="entry name" value="Flg_hook"/>
    <property type="match status" value="1"/>
</dbReference>
<comment type="caution">
    <text evidence="2">The sequence shown here is derived from an EMBL/GenBank/DDBJ whole genome shotgun (WGS) entry which is preliminary data.</text>
</comment>
<dbReference type="AlphaFoldDB" id="A0A7X8YHG8"/>
<evidence type="ECO:0000313" key="3">
    <source>
        <dbReference type="Proteomes" id="UP000535589"/>
    </source>
</evidence>
<dbReference type="InterPro" id="IPR052563">
    <property type="entry name" value="FliK"/>
</dbReference>
<sequence length="286" mass="30960">MSALPSLQNANAIDALVKSPSDLARAASTLDALTTQFGANPALRGADSITQKDLIARGLNPTMSQMVKPGDATLMPLTPMHRDSAPRQQGGENTLSHLTNLTQAIALTSPQSSDAAMPQSLIRGWADGVNSPQSTIDSALTRPVEWAPVKVDSNAGRWGEQMLQALHDKVSLQAQQNLQEARIRLDPPDLGKLDLIVRVEGDRLNVQLNANVAATREALAQVSERLRSELQSEHFVHVDVNVGGERDSSQQSPSQQTAQHIHTARELDDDAIYTDITSEHWLNIQA</sequence>
<proteinExistence type="predicted"/>
<dbReference type="PANTHER" id="PTHR37533:SF2">
    <property type="entry name" value="FLAGELLAR HOOK-LENGTH CONTROL PROTEIN"/>
    <property type="match status" value="1"/>
</dbReference>
<evidence type="ECO:0000313" key="2">
    <source>
        <dbReference type="EMBL" id="NLS13719.1"/>
    </source>
</evidence>
<dbReference type="Proteomes" id="UP000535589">
    <property type="component" value="Unassembled WGS sequence"/>
</dbReference>
<name>A0A7X8YHG8_9VIBR</name>
<accession>A0A7X8YHG8</accession>
<dbReference type="CDD" id="cd17470">
    <property type="entry name" value="T3SS_Flik_C"/>
    <property type="match status" value="1"/>
</dbReference>
<dbReference type="Gene3D" id="3.30.750.140">
    <property type="match status" value="1"/>
</dbReference>
<keyword evidence="3" id="KW-1185">Reference proteome</keyword>
<dbReference type="InterPro" id="IPR038610">
    <property type="entry name" value="FliK-like_C_sf"/>
</dbReference>
<protein>
    <submittedName>
        <fullName evidence="2">Flagellar hook-length control protein FliK</fullName>
    </submittedName>
</protein>
<keyword evidence="2" id="KW-0969">Cilium</keyword>
<dbReference type="InterPro" id="IPR021136">
    <property type="entry name" value="Flagellar_hook_control-like_C"/>
</dbReference>
<keyword evidence="2" id="KW-0966">Cell projection</keyword>
<feature type="domain" description="Flagellar hook-length control protein-like C-terminal" evidence="1">
    <location>
        <begin position="169"/>
        <end position="250"/>
    </location>
</feature>
<dbReference type="PANTHER" id="PTHR37533">
    <property type="entry name" value="FLAGELLAR HOOK-LENGTH CONTROL PROTEIN"/>
    <property type="match status" value="1"/>
</dbReference>
<gene>
    <name evidence="2" type="ORF">HGP28_12530</name>
</gene>
<evidence type="ECO:0000259" key="1">
    <source>
        <dbReference type="Pfam" id="PF02120"/>
    </source>
</evidence>
<dbReference type="EMBL" id="JABAIK010000011">
    <property type="protein sequence ID" value="NLS13719.1"/>
    <property type="molecule type" value="Genomic_DNA"/>
</dbReference>
<reference evidence="2 3" key="1">
    <citation type="submission" date="2020-04" db="EMBL/GenBank/DDBJ databases">
        <title>Vibrio sp. SM6, a novel species isolated from seawater.</title>
        <authorList>
            <person name="Wang X."/>
        </authorList>
    </citation>
    <scope>NUCLEOTIDE SEQUENCE [LARGE SCALE GENOMIC DNA]</scope>
    <source>
        <strain evidence="2 3">SM6</strain>
    </source>
</reference>